<dbReference type="CDD" id="cd00071">
    <property type="entry name" value="GMPK"/>
    <property type="match status" value="1"/>
</dbReference>
<dbReference type="CDD" id="cd12081">
    <property type="entry name" value="SH3_CASK"/>
    <property type="match status" value="1"/>
</dbReference>
<feature type="domain" description="L27" evidence="10">
    <location>
        <begin position="211"/>
        <end position="264"/>
    </location>
</feature>
<dbReference type="Gene3D" id="1.10.510.10">
    <property type="entry name" value="Transferase(Phosphotransferase) domain 1"/>
    <property type="match status" value="1"/>
</dbReference>
<evidence type="ECO:0000259" key="8">
    <source>
        <dbReference type="PROSITE" id="PS50052"/>
    </source>
</evidence>
<evidence type="ECO:0000256" key="1">
    <source>
        <dbReference type="ARBA" id="ARBA00007014"/>
    </source>
</evidence>
<evidence type="ECO:0000259" key="10">
    <source>
        <dbReference type="PROSITE" id="PS51022"/>
    </source>
</evidence>
<dbReference type="InterPro" id="IPR014775">
    <property type="entry name" value="L27_C"/>
</dbReference>
<reference evidence="11" key="1">
    <citation type="submission" date="2018-05" db="EMBL/GenBank/DDBJ databases">
        <authorList>
            <person name="Datahose"/>
        </authorList>
    </citation>
    <scope>NUCLEOTIDE SEQUENCE</scope>
</reference>
<dbReference type="InterPro" id="IPR001478">
    <property type="entry name" value="PDZ"/>
</dbReference>
<keyword evidence="5" id="KW-1133">Transmembrane helix</keyword>
<protein>
    <recommendedName>
        <fullName evidence="13">Calcium/calmodulin-dependent serine protein kinase b</fullName>
    </recommendedName>
</protein>
<proteinExistence type="inferred from homology"/>
<evidence type="ECO:0000256" key="2">
    <source>
        <dbReference type="ARBA" id="ARBA00022443"/>
    </source>
</evidence>
<dbReference type="PROSITE" id="PS50106">
    <property type="entry name" value="PDZ"/>
    <property type="match status" value="1"/>
</dbReference>
<dbReference type="PROSITE" id="PS51022">
    <property type="entry name" value="L27"/>
    <property type="match status" value="2"/>
</dbReference>
<dbReference type="InterPro" id="IPR035473">
    <property type="entry name" value="CASK_SH3"/>
</dbReference>
<accession>A0AAX7SSW4</accession>
<dbReference type="SMART" id="SM00569">
    <property type="entry name" value="L27"/>
    <property type="match status" value="2"/>
</dbReference>
<dbReference type="InterPro" id="IPR050716">
    <property type="entry name" value="MAGUK"/>
</dbReference>
<dbReference type="Pfam" id="PF02828">
    <property type="entry name" value="L27"/>
    <property type="match status" value="2"/>
</dbReference>
<sequence>MAPEVVKREPYGKPVDVWGCGVILFILLSGCLPFYGTKERLFEAIIKGKYKMNPRQWAHISESAKDLVRRMLMLDPAERITVYEALNHPWLKERDRYAYKIHLPETVEQLRKFNARRKLKGAVLAAVSSHKFNSYYGDPPEELHDFSDDPTSSGAVSQVLDSLEEIHALTDCSEKDMDFLHSVFQDQHLHTLLDLYDKINTRSSPQIRNPPSDGVQRAKEVLETISCYPENMEAKELRRILTQPHFMALLQTHDVVAHEVYSDEALRVTPPPTSPYLNGDSPDSTNGDMDLENVTRVRLVQFQKNTDEPMGITLKMNDLNHCIVARIMHGGMIHRQGTLHVGDEIREINGISVANQTVEQLQKMLAFLTVLHLQIYVRAQFEYDPAKDDLIPCKEAGIRFRVGDIIQIISKDDHNWWQGKLENTKNGTAGLIPSPELQEWRVACIAMEKTKQEQQASCTWFGKKKKQYKDKYLAKHNAVFDQLDLVTYEEVVKLPSFKRKTLVLLGAHGVGRRHIKNTLITKHPDRFAYPIPHTTRPPKKDEENGKNYYFVSHEQMMQDISNNDYLEYGSHEDAMYGTRLETIRQIHAQGMISILDVEPQALKILRTAEFAPYVVFIAAPTITPGMTEDESLQRLQKESEMLQQTYAHYFDQTIINNEIDDTIRLLEEAVDLVSTTPQWVPVSWVY</sequence>
<dbReference type="SUPFAM" id="SSF50044">
    <property type="entry name" value="SH3-domain"/>
    <property type="match status" value="1"/>
</dbReference>
<dbReference type="SUPFAM" id="SSF101288">
    <property type="entry name" value="L27 domain"/>
    <property type="match status" value="2"/>
</dbReference>
<dbReference type="InterPro" id="IPR004172">
    <property type="entry name" value="L27_dom"/>
</dbReference>
<dbReference type="Pfam" id="PF00625">
    <property type="entry name" value="Guanylate_kin"/>
    <property type="match status" value="1"/>
</dbReference>
<dbReference type="Gene3D" id="3.40.50.300">
    <property type="entry name" value="P-loop containing nucleotide triphosphate hydrolases"/>
    <property type="match status" value="1"/>
</dbReference>
<dbReference type="InterPro" id="IPR001452">
    <property type="entry name" value="SH3_domain"/>
</dbReference>
<feature type="domain" description="SH3" evidence="6">
    <location>
        <begin position="372"/>
        <end position="442"/>
    </location>
</feature>
<dbReference type="InterPro" id="IPR036034">
    <property type="entry name" value="PDZ_sf"/>
</dbReference>
<dbReference type="PANTHER" id="PTHR23122">
    <property type="entry name" value="MEMBRANE-ASSOCIATED GUANYLATE KINASE MAGUK"/>
    <property type="match status" value="1"/>
</dbReference>
<evidence type="ECO:0008006" key="13">
    <source>
        <dbReference type="Google" id="ProtNLM"/>
    </source>
</evidence>
<dbReference type="Gene3D" id="6.10.140.620">
    <property type="match status" value="1"/>
</dbReference>
<dbReference type="SMART" id="SM00228">
    <property type="entry name" value="PDZ"/>
    <property type="match status" value="1"/>
</dbReference>
<dbReference type="SUPFAM" id="SSF56112">
    <property type="entry name" value="Protein kinase-like (PK-like)"/>
    <property type="match status" value="1"/>
</dbReference>
<feature type="domain" description="Guanylate kinase-like" evidence="8">
    <location>
        <begin position="499"/>
        <end position="671"/>
    </location>
</feature>
<dbReference type="SUPFAM" id="SSF52540">
    <property type="entry name" value="P-loop containing nucleoside triphosphate hydrolases"/>
    <property type="match status" value="1"/>
</dbReference>
<dbReference type="InterPro" id="IPR008145">
    <property type="entry name" value="GK/Ca_channel_bsu"/>
</dbReference>
<name>A0AAX7SSW4_ASTCA</name>
<dbReference type="Gene3D" id="2.30.42.10">
    <property type="match status" value="1"/>
</dbReference>
<dbReference type="InterPro" id="IPR027417">
    <property type="entry name" value="P-loop_NTPase"/>
</dbReference>
<dbReference type="SMART" id="SM00326">
    <property type="entry name" value="SH3"/>
    <property type="match status" value="1"/>
</dbReference>
<feature type="region of interest" description="Disordered" evidence="4">
    <location>
        <begin position="267"/>
        <end position="289"/>
    </location>
</feature>
<evidence type="ECO:0000259" key="6">
    <source>
        <dbReference type="PROSITE" id="PS50002"/>
    </source>
</evidence>
<dbReference type="PROSITE" id="PS50002">
    <property type="entry name" value="SH3"/>
    <property type="match status" value="1"/>
</dbReference>
<feature type="domain" description="L27" evidence="10">
    <location>
        <begin position="152"/>
        <end position="207"/>
    </location>
</feature>
<reference evidence="11" key="2">
    <citation type="submission" date="2025-08" db="UniProtKB">
        <authorList>
            <consortium name="Ensembl"/>
        </authorList>
    </citation>
    <scope>IDENTIFICATION</scope>
</reference>
<dbReference type="FunFam" id="3.30.63.10:FF:000004">
    <property type="entry name" value="peripheral plasma membrane protein CASK isoform X2"/>
    <property type="match status" value="1"/>
</dbReference>
<dbReference type="InterPro" id="IPR008144">
    <property type="entry name" value="Guanylate_kin-like_dom"/>
</dbReference>
<feature type="domain" description="Protein kinase" evidence="7">
    <location>
        <begin position="1"/>
        <end position="91"/>
    </location>
</feature>
<keyword evidence="5" id="KW-0812">Transmembrane</keyword>
<dbReference type="Gene3D" id="1.10.287.650">
    <property type="entry name" value="L27 domain"/>
    <property type="match status" value="2"/>
</dbReference>
<dbReference type="PROSITE" id="PS51257">
    <property type="entry name" value="PROKAR_LIPOPROTEIN"/>
    <property type="match status" value="1"/>
</dbReference>
<dbReference type="InterPro" id="IPR000719">
    <property type="entry name" value="Prot_kinase_dom"/>
</dbReference>
<evidence type="ECO:0000259" key="7">
    <source>
        <dbReference type="PROSITE" id="PS50011"/>
    </source>
</evidence>
<dbReference type="Proteomes" id="UP000265100">
    <property type="component" value="Chromosome 23"/>
</dbReference>
<dbReference type="PROSITE" id="PS00856">
    <property type="entry name" value="GUANYLATE_KINASE_1"/>
    <property type="match status" value="1"/>
</dbReference>
<evidence type="ECO:0000256" key="3">
    <source>
        <dbReference type="PROSITE-ProRule" id="PRU00192"/>
    </source>
</evidence>
<keyword evidence="12" id="KW-1185">Reference proteome</keyword>
<organism evidence="11 12">
    <name type="scientific">Astatotilapia calliptera</name>
    <name type="common">Eastern happy</name>
    <name type="synonym">Chromis callipterus</name>
    <dbReference type="NCBI Taxonomy" id="8154"/>
    <lineage>
        <taxon>Eukaryota</taxon>
        <taxon>Metazoa</taxon>
        <taxon>Chordata</taxon>
        <taxon>Craniata</taxon>
        <taxon>Vertebrata</taxon>
        <taxon>Euteleostomi</taxon>
        <taxon>Actinopterygii</taxon>
        <taxon>Neopterygii</taxon>
        <taxon>Teleostei</taxon>
        <taxon>Neoteleostei</taxon>
        <taxon>Acanthomorphata</taxon>
        <taxon>Ovalentaria</taxon>
        <taxon>Cichlomorphae</taxon>
        <taxon>Cichliformes</taxon>
        <taxon>Cichlidae</taxon>
        <taxon>African cichlids</taxon>
        <taxon>Pseudocrenilabrinae</taxon>
        <taxon>Haplochromini</taxon>
        <taxon>Astatotilapia</taxon>
    </lineage>
</organism>
<dbReference type="GO" id="GO:0004672">
    <property type="term" value="F:protein kinase activity"/>
    <property type="evidence" value="ECO:0007669"/>
    <property type="project" value="InterPro"/>
</dbReference>
<dbReference type="SMART" id="SM00072">
    <property type="entry name" value="GuKc"/>
    <property type="match status" value="1"/>
</dbReference>
<dbReference type="GO" id="GO:0005524">
    <property type="term" value="F:ATP binding"/>
    <property type="evidence" value="ECO:0007669"/>
    <property type="project" value="InterPro"/>
</dbReference>
<dbReference type="Pfam" id="PF00595">
    <property type="entry name" value="PDZ"/>
    <property type="match status" value="1"/>
</dbReference>
<dbReference type="Pfam" id="PF00069">
    <property type="entry name" value="Pkinase"/>
    <property type="match status" value="1"/>
</dbReference>
<dbReference type="Ensembl" id="ENSACLT00000047718.1">
    <property type="protein sequence ID" value="ENSACLP00000047659.1"/>
    <property type="gene ID" value="ENSACLG00000027719.2"/>
</dbReference>
<evidence type="ECO:0000259" key="9">
    <source>
        <dbReference type="PROSITE" id="PS50106"/>
    </source>
</evidence>
<evidence type="ECO:0000256" key="4">
    <source>
        <dbReference type="SAM" id="MobiDB-lite"/>
    </source>
</evidence>
<dbReference type="GeneTree" id="ENSGT00940000155600"/>
<feature type="transmembrane region" description="Helical" evidence="5">
    <location>
        <begin position="17"/>
        <end position="36"/>
    </location>
</feature>
<dbReference type="InterPro" id="IPR020590">
    <property type="entry name" value="Guanylate_kinase_CS"/>
</dbReference>
<dbReference type="Gene3D" id="2.30.30.40">
    <property type="entry name" value="SH3 Domains"/>
    <property type="match status" value="1"/>
</dbReference>
<evidence type="ECO:0000313" key="11">
    <source>
        <dbReference type="Ensembl" id="ENSACLP00000047659.1"/>
    </source>
</evidence>
<keyword evidence="2 3" id="KW-0728">SH3 domain</keyword>
<keyword evidence="5" id="KW-0472">Membrane</keyword>
<dbReference type="InterPro" id="IPR036028">
    <property type="entry name" value="SH3-like_dom_sf"/>
</dbReference>
<dbReference type="Pfam" id="PF07653">
    <property type="entry name" value="SH3_2"/>
    <property type="match status" value="1"/>
</dbReference>
<dbReference type="SMART" id="SM00220">
    <property type="entry name" value="S_TKc"/>
    <property type="match status" value="1"/>
</dbReference>
<feature type="domain" description="PDZ" evidence="9">
    <location>
        <begin position="299"/>
        <end position="365"/>
    </location>
</feature>
<reference evidence="11" key="3">
    <citation type="submission" date="2025-09" db="UniProtKB">
        <authorList>
            <consortium name="Ensembl"/>
        </authorList>
    </citation>
    <scope>IDENTIFICATION</scope>
</reference>
<dbReference type="PROSITE" id="PS50052">
    <property type="entry name" value="GUANYLATE_KINASE_2"/>
    <property type="match status" value="1"/>
</dbReference>
<dbReference type="InterPro" id="IPR036892">
    <property type="entry name" value="L27_dom_sf"/>
</dbReference>
<comment type="similarity">
    <text evidence="1">Belongs to the MAGUK family.</text>
</comment>
<dbReference type="InterPro" id="IPR011009">
    <property type="entry name" value="Kinase-like_dom_sf"/>
</dbReference>
<dbReference type="FunFam" id="3.40.50.300:FF:000146">
    <property type="entry name" value="MAGUK p55 subfamily member 6 isoform X1"/>
    <property type="match status" value="1"/>
</dbReference>
<evidence type="ECO:0000256" key="5">
    <source>
        <dbReference type="SAM" id="Phobius"/>
    </source>
</evidence>
<dbReference type="AlphaFoldDB" id="A0AAX7SSW4"/>
<dbReference type="SUPFAM" id="SSF50156">
    <property type="entry name" value="PDZ domain-like"/>
    <property type="match status" value="1"/>
</dbReference>
<evidence type="ECO:0000313" key="12">
    <source>
        <dbReference type="Proteomes" id="UP000265100"/>
    </source>
</evidence>
<dbReference type="PROSITE" id="PS50011">
    <property type="entry name" value="PROTEIN_KINASE_DOM"/>
    <property type="match status" value="1"/>
</dbReference>